<dbReference type="Proteomes" id="UP000539075">
    <property type="component" value="Unassembled WGS sequence"/>
</dbReference>
<evidence type="ECO:0000256" key="1">
    <source>
        <dbReference type="ARBA" id="ARBA00009684"/>
    </source>
</evidence>
<dbReference type="HAMAP" id="MF_00061">
    <property type="entry name" value="IspE"/>
    <property type="match status" value="1"/>
</dbReference>
<feature type="active site" evidence="9">
    <location>
        <position position="139"/>
    </location>
</feature>
<proteinExistence type="inferred from homology"/>
<dbReference type="InterPro" id="IPR006204">
    <property type="entry name" value="GHMP_kinase_N_dom"/>
</dbReference>
<dbReference type="UniPathway" id="UPA00056">
    <property type="reaction ID" value="UER00094"/>
</dbReference>
<dbReference type="SUPFAM" id="SSF55060">
    <property type="entry name" value="GHMP Kinase, C-terminal domain"/>
    <property type="match status" value="1"/>
</dbReference>
<dbReference type="InterPro" id="IPR036554">
    <property type="entry name" value="GHMP_kinase_C_sf"/>
</dbReference>
<dbReference type="InterPro" id="IPR020568">
    <property type="entry name" value="Ribosomal_Su5_D2-typ_SF"/>
</dbReference>
<dbReference type="AlphaFoldDB" id="A0A7W8FFE5"/>
<dbReference type="GO" id="GO:0016114">
    <property type="term" value="P:terpenoid biosynthetic process"/>
    <property type="evidence" value="ECO:0007669"/>
    <property type="project" value="UniProtKB-UniRule"/>
</dbReference>
<dbReference type="SUPFAM" id="SSF54211">
    <property type="entry name" value="Ribosomal protein S5 domain 2-like"/>
    <property type="match status" value="1"/>
</dbReference>
<evidence type="ECO:0000256" key="9">
    <source>
        <dbReference type="HAMAP-Rule" id="MF_00061"/>
    </source>
</evidence>
<evidence type="ECO:0000256" key="4">
    <source>
        <dbReference type="ARBA" id="ARBA00022679"/>
    </source>
</evidence>
<reference evidence="12 13" key="1">
    <citation type="submission" date="2020-08" db="EMBL/GenBank/DDBJ databases">
        <title>Genomic Encyclopedia of Type Strains, Phase IV (KMG-IV): sequencing the most valuable type-strain genomes for metagenomic binning, comparative biology and taxonomic classification.</title>
        <authorList>
            <person name="Goeker M."/>
        </authorList>
    </citation>
    <scope>NUCLEOTIDE SEQUENCE [LARGE SCALE GENOMIC DNA]</scope>
    <source>
        <strain evidence="12 13">DSM 11275</strain>
    </source>
</reference>
<evidence type="ECO:0000256" key="6">
    <source>
        <dbReference type="ARBA" id="ARBA00022777"/>
    </source>
</evidence>
<comment type="catalytic activity">
    <reaction evidence="9">
        <text>4-CDP-2-C-methyl-D-erythritol + ATP = 4-CDP-2-C-methyl-D-erythritol 2-phosphate + ADP + H(+)</text>
        <dbReference type="Rhea" id="RHEA:18437"/>
        <dbReference type="ChEBI" id="CHEBI:15378"/>
        <dbReference type="ChEBI" id="CHEBI:30616"/>
        <dbReference type="ChEBI" id="CHEBI:57823"/>
        <dbReference type="ChEBI" id="CHEBI:57919"/>
        <dbReference type="ChEBI" id="CHEBI:456216"/>
        <dbReference type="EC" id="2.7.1.148"/>
    </reaction>
</comment>
<protein>
    <recommendedName>
        <fullName evidence="3 9">4-diphosphocytidyl-2-C-methyl-D-erythritol kinase</fullName>
        <shortName evidence="9">CMK</shortName>
        <ecNumber evidence="2 9">2.7.1.148</ecNumber>
    </recommendedName>
    <alternativeName>
        <fullName evidence="8 9">4-(cytidine-5'-diphospho)-2-C-methyl-D-erythritol kinase</fullName>
    </alternativeName>
</protein>
<keyword evidence="9" id="KW-0414">Isoprene biosynthesis</keyword>
<evidence type="ECO:0000256" key="2">
    <source>
        <dbReference type="ARBA" id="ARBA00012052"/>
    </source>
</evidence>
<accession>A0A7W8FFE5</accession>
<dbReference type="GO" id="GO:0050515">
    <property type="term" value="F:4-(cytidine 5'-diphospho)-2-C-methyl-D-erythritol kinase activity"/>
    <property type="evidence" value="ECO:0007669"/>
    <property type="project" value="UniProtKB-UniRule"/>
</dbReference>
<feature type="domain" description="GHMP kinase N-terminal" evidence="10">
    <location>
        <begin position="68"/>
        <end position="147"/>
    </location>
</feature>
<comment type="caution">
    <text evidence="12">The sequence shown here is derived from an EMBL/GenBank/DDBJ whole genome shotgun (WGS) entry which is preliminary data.</text>
</comment>
<feature type="domain" description="GHMP kinase C-terminal" evidence="11">
    <location>
        <begin position="226"/>
        <end position="269"/>
    </location>
</feature>
<dbReference type="GO" id="GO:0005524">
    <property type="term" value="F:ATP binding"/>
    <property type="evidence" value="ECO:0007669"/>
    <property type="project" value="UniProtKB-UniRule"/>
</dbReference>
<organism evidence="12 13">
    <name type="scientific">Desulfovibrio intestinalis</name>
    <dbReference type="NCBI Taxonomy" id="58621"/>
    <lineage>
        <taxon>Bacteria</taxon>
        <taxon>Pseudomonadati</taxon>
        <taxon>Thermodesulfobacteriota</taxon>
        <taxon>Desulfovibrionia</taxon>
        <taxon>Desulfovibrionales</taxon>
        <taxon>Desulfovibrionaceae</taxon>
        <taxon>Desulfovibrio</taxon>
    </lineage>
</organism>
<dbReference type="Pfam" id="PF00288">
    <property type="entry name" value="GHMP_kinases_N"/>
    <property type="match status" value="1"/>
</dbReference>
<sequence>MSVLTAGCKVNLGLRITGVRPDGYHEIDSLFYPLSRPCDHLKLQITDNAGIVVRCDEAGQAVLDEGNNTLTRAYAAFAAAVSCPVPGLNVRLRKGIPSGAGLGGGSSDAAALLRWLNKTVPAPLDAPALAAVALAVGADVPFFLHEGPCRVRGIGEIIEPAELDLSGMRMVLVCPEIHVSTPRAFADYDAYLASRDGKEGQNNLTRGPSKANGTFLSRGRFDAGLDNDLETVVFMRHPELADIKATLLRCGAATACMSGSGSSVLGLFGREAFVETQAATATLQGENRRVYAHVL</sequence>
<dbReference type="PANTHER" id="PTHR43527">
    <property type="entry name" value="4-DIPHOSPHOCYTIDYL-2-C-METHYL-D-ERYTHRITOL KINASE, CHLOROPLASTIC"/>
    <property type="match status" value="1"/>
</dbReference>
<evidence type="ECO:0000256" key="5">
    <source>
        <dbReference type="ARBA" id="ARBA00022741"/>
    </source>
</evidence>
<feature type="active site" evidence="9">
    <location>
        <position position="9"/>
    </location>
</feature>
<dbReference type="RefSeq" id="WP_183718094.1">
    <property type="nucleotide sequence ID" value="NZ_JACHGO010000002.1"/>
</dbReference>
<dbReference type="Gene3D" id="3.30.70.890">
    <property type="entry name" value="GHMP kinase, C-terminal domain"/>
    <property type="match status" value="1"/>
</dbReference>
<name>A0A7W8FFE5_9BACT</name>
<dbReference type="Gene3D" id="3.30.230.10">
    <property type="match status" value="1"/>
</dbReference>
<dbReference type="InterPro" id="IPR013750">
    <property type="entry name" value="GHMP_kinase_C_dom"/>
</dbReference>
<evidence type="ECO:0000259" key="10">
    <source>
        <dbReference type="Pfam" id="PF00288"/>
    </source>
</evidence>
<keyword evidence="6 9" id="KW-0418">Kinase</keyword>
<dbReference type="EC" id="2.7.1.148" evidence="2 9"/>
<keyword evidence="5 9" id="KW-0547">Nucleotide-binding</keyword>
<keyword evidence="13" id="KW-1185">Reference proteome</keyword>
<dbReference type="InterPro" id="IPR004424">
    <property type="entry name" value="IspE"/>
</dbReference>
<dbReference type="Pfam" id="PF08544">
    <property type="entry name" value="GHMP_kinases_C"/>
    <property type="match status" value="1"/>
</dbReference>
<dbReference type="PIRSF" id="PIRSF010376">
    <property type="entry name" value="IspE"/>
    <property type="match status" value="1"/>
</dbReference>
<evidence type="ECO:0000256" key="7">
    <source>
        <dbReference type="ARBA" id="ARBA00022840"/>
    </source>
</evidence>
<gene>
    <name evidence="9" type="primary">ispE</name>
    <name evidence="12" type="ORF">HNQ38_000794</name>
</gene>
<dbReference type="GO" id="GO:0019288">
    <property type="term" value="P:isopentenyl diphosphate biosynthetic process, methylerythritol 4-phosphate pathway"/>
    <property type="evidence" value="ECO:0007669"/>
    <property type="project" value="UniProtKB-UniRule"/>
</dbReference>
<keyword evidence="4 9" id="KW-0808">Transferase</keyword>
<comment type="function">
    <text evidence="9">Catalyzes the phosphorylation of the position 2 hydroxy group of 4-diphosphocytidyl-2C-methyl-D-erythritol.</text>
</comment>
<comment type="similarity">
    <text evidence="1 9">Belongs to the GHMP kinase family. IspE subfamily.</text>
</comment>
<evidence type="ECO:0000256" key="8">
    <source>
        <dbReference type="ARBA" id="ARBA00032554"/>
    </source>
</evidence>
<keyword evidence="7 9" id="KW-0067">ATP-binding</keyword>
<comment type="pathway">
    <text evidence="9">Isoprenoid biosynthesis; isopentenyl diphosphate biosynthesis via DXP pathway; isopentenyl diphosphate from 1-deoxy-D-xylulose 5-phosphate: step 3/6.</text>
</comment>
<evidence type="ECO:0000259" key="11">
    <source>
        <dbReference type="Pfam" id="PF08544"/>
    </source>
</evidence>
<dbReference type="InterPro" id="IPR014721">
    <property type="entry name" value="Ribsml_uS5_D2-typ_fold_subgr"/>
</dbReference>
<dbReference type="NCBIfam" id="TIGR00154">
    <property type="entry name" value="ispE"/>
    <property type="match status" value="1"/>
</dbReference>
<evidence type="ECO:0000313" key="13">
    <source>
        <dbReference type="Proteomes" id="UP000539075"/>
    </source>
</evidence>
<dbReference type="PANTHER" id="PTHR43527:SF2">
    <property type="entry name" value="4-DIPHOSPHOCYTIDYL-2-C-METHYL-D-ERYTHRITOL KINASE, CHLOROPLASTIC"/>
    <property type="match status" value="1"/>
</dbReference>
<feature type="binding site" evidence="9">
    <location>
        <begin position="97"/>
        <end position="107"/>
    </location>
    <ligand>
        <name>ATP</name>
        <dbReference type="ChEBI" id="CHEBI:30616"/>
    </ligand>
</feature>
<evidence type="ECO:0000256" key="3">
    <source>
        <dbReference type="ARBA" id="ARBA00017473"/>
    </source>
</evidence>
<dbReference type="EMBL" id="JACHGO010000002">
    <property type="protein sequence ID" value="MBB5142715.1"/>
    <property type="molecule type" value="Genomic_DNA"/>
</dbReference>
<evidence type="ECO:0000313" key="12">
    <source>
        <dbReference type="EMBL" id="MBB5142715.1"/>
    </source>
</evidence>